<keyword evidence="2" id="KW-0479">Metal-binding</keyword>
<keyword evidence="4" id="KW-0862">Zinc</keyword>
<keyword evidence="3 6" id="KW-0863">Zinc-finger</keyword>
<dbReference type="OMA" id="FRSATHQ"/>
<feature type="compositionally biased region" description="Polar residues" evidence="7">
    <location>
        <begin position="391"/>
        <end position="408"/>
    </location>
</feature>
<evidence type="ECO:0000256" key="3">
    <source>
        <dbReference type="ARBA" id="ARBA00022771"/>
    </source>
</evidence>
<dbReference type="SMART" id="SM00184">
    <property type="entry name" value="RING"/>
    <property type="match status" value="1"/>
</dbReference>
<dbReference type="InterPro" id="IPR017907">
    <property type="entry name" value="Znf_RING_CS"/>
</dbReference>
<dbReference type="PANTHER" id="PTHR10825">
    <property type="entry name" value="RING FINGER DOMAIN-CONTAINING, POLYCOMB GROUP COMPONENT"/>
    <property type="match status" value="1"/>
</dbReference>
<evidence type="ECO:0000256" key="5">
    <source>
        <dbReference type="ARBA" id="ARBA00023242"/>
    </source>
</evidence>
<dbReference type="PANTHER" id="PTHR10825:SF29">
    <property type="entry name" value="POLYCOMB GROUP RING FINGER PROTEIN 1"/>
    <property type="match status" value="1"/>
</dbReference>
<evidence type="ECO:0000313" key="9">
    <source>
        <dbReference type="EMBL" id="KAJ6224017.1"/>
    </source>
</evidence>
<feature type="region of interest" description="Disordered" evidence="7">
    <location>
        <begin position="64"/>
        <end position="94"/>
    </location>
</feature>
<evidence type="ECO:0000256" key="6">
    <source>
        <dbReference type="PROSITE-ProRule" id="PRU00175"/>
    </source>
</evidence>
<dbReference type="AlphaFoldDB" id="A0A9Q0ME76"/>
<dbReference type="CDD" id="cd17082">
    <property type="entry name" value="RAWUL_PCGF2_like"/>
    <property type="match status" value="1"/>
</dbReference>
<reference evidence="9" key="1">
    <citation type="submission" date="2022-12" db="EMBL/GenBank/DDBJ databases">
        <title>Genome assemblies of Blomia tropicalis.</title>
        <authorList>
            <person name="Cui Y."/>
        </authorList>
    </citation>
    <scope>NUCLEOTIDE SEQUENCE</scope>
    <source>
        <tissue evidence="9">Adult mites</tissue>
    </source>
</reference>
<dbReference type="GO" id="GO:0035102">
    <property type="term" value="C:PRC1 complex"/>
    <property type="evidence" value="ECO:0007669"/>
    <property type="project" value="TreeGrafter"/>
</dbReference>
<evidence type="ECO:0000256" key="4">
    <source>
        <dbReference type="ARBA" id="ARBA00022833"/>
    </source>
</evidence>
<dbReference type="Pfam" id="PF00097">
    <property type="entry name" value="zf-C3HC4"/>
    <property type="match status" value="1"/>
</dbReference>
<dbReference type="GO" id="GO:0008270">
    <property type="term" value="F:zinc ion binding"/>
    <property type="evidence" value="ECO:0007669"/>
    <property type="project" value="UniProtKB-KW"/>
</dbReference>
<comment type="caution">
    <text evidence="9">The sequence shown here is derived from an EMBL/GenBank/DDBJ whole genome shotgun (WGS) entry which is preliminary data.</text>
</comment>
<feature type="domain" description="RING-type" evidence="8">
    <location>
        <begin position="109"/>
        <end position="153"/>
    </location>
</feature>
<dbReference type="FunFam" id="3.30.40.10:FF:000033">
    <property type="entry name" value="Polycomb group RING finger protein 3"/>
    <property type="match status" value="1"/>
</dbReference>
<accession>A0A9Q0ME76</accession>
<keyword evidence="5" id="KW-0539">Nucleus</keyword>
<sequence length="594" mass="66563">MHLDTLCEAKESCSNGNGMMQRSTTNCIDQTANSITINIDSKGEINGQSEMTTIPVPSLRPVASIHPTTQPIMNGGDQHQQPPPPPPPPSVNSMSSCKFIKDLNDLITCSLCNGYLIDATTIIECLHSFCRACIVKYIGSDDNQSRCICPRCNIQIHKTKPKLNIRSDPTLQDIVYKLVPKLYKNEMNRRKEFYAKHPGHTFGLSNEEKGEIFGERLILSTDDNIQLTIEYFPEVTNPYKLLPFKTDNKESNEQSSHSTNGSNGTKSDERINQRRYLMCKAGMRVLQLKKFIRYKYELDSKIEVDFFYKHELLKDDYTIMDLAYIYSWRRNVPIPLYYIILEPNKNKNDYLWYSNSKLNTPRLKTLPPLSTLSHSSPKKRRLSTPHRKVHPTTSSSSNQVKPLVNNNKAPEKNKKQLKSVDLSRKQNKLSISNGVICSSNGHHSKSGSHLKPIQTSGLGVSKIINGKNESNSLDDDSSTDVGEMSFNDSESEQPKTNLSKIMTTLMTDSNTKTTILETKIINGTTNNTTSVSSTTTTTTTNTTVPISTIETSTPSTPNITVSCSESNIGDNNSSSNNNNNRIIDSIWRCNTIVI</sequence>
<feature type="compositionally biased region" description="Low complexity" evidence="7">
    <location>
        <begin position="364"/>
        <end position="375"/>
    </location>
</feature>
<feature type="compositionally biased region" description="Polar residues" evidence="7">
    <location>
        <begin position="253"/>
        <end position="265"/>
    </location>
</feature>
<dbReference type="Gene3D" id="3.30.40.10">
    <property type="entry name" value="Zinc/RING finger domain, C3HC4 (zinc finger)"/>
    <property type="match status" value="1"/>
</dbReference>
<dbReference type="Proteomes" id="UP001142055">
    <property type="component" value="Chromosome 1"/>
</dbReference>
<feature type="compositionally biased region" description="Polar residues" evidence="7">
    <location>
        <begin position="428"/>
        <end position="437"/>
    </location>
</feature>
<keyword evidence="10" id="KW-1185">Reference proteome</keyword>
<evidence type="ECO:0000256" key="2">
    <source>
        <dbReference type="ARBA" id="ARBA00022723"/>
    </source>
</evidence>
<dbReference type="Gene3D" id="3.10.20.90">
    <property type="entry name" value="Phosphatidylinositol 3-kinase Catalytic Subunit, Chain A, domain 1"/>
    <property type="match status" value="1"/>
</dbReference>
<feature type="compositionally biased region" description="Pro residues" evidence="7">
    <location>
        <begin position="81"/>
        <end position="90"/>
    </location>
</feature>
<organism evidence="9 10">
    <name type="scientific">Blomia tropicalis</name>
    <name type="common">Mite</name>
    <dbReference type="NCBI Taxonomy" id="40697"/>
    <lineage>
        <taxon>Eukaryota</taxon>
        <taxon>Metazoa</taxon>
        <taxon>Ecdysozoa</taxon>
        <taxon>Arthropoda</taxon>
        <taxon>Chelicerata</taxon>
        <taxon>Arachnida</taxon>
        <taxon>Acari</taxon>
        <taxon>Acariformes</taxon>
        <taxon>Sarcoptiformes</taxon>
        <taxon>Astigmata</taxon>
        <taxon>Glycyphagoidea</taxon>
        <taxon>Echimyopodidae</taxon>
        <taxon>Blomia</taxon>
    </lineage>
</organism>
<feature type="region of interest" description="Disordered" evidence="7">
    <location>
        <begin position="364"/>
        <end position="496"/>
    </location>
</feature>
<dbReference type="GO" id="GO:0000122">
    <property type="term" value="P:negative regulation of transcription by RNA polymerase II"/>
    <property type="evidence" value="ECO:0007669"/>
    <property type="project" value="TreeGrafter"/>
</dbReference>
<dbReference type="EMBL" id="JAPWDV010000001">
    <property type="protein sequence ID" value="KAJ6224017.1"/>
    <property type="molecule type" value="Genomic_DNA"/>
</dbReference>
<evidence type="ECO:0000313" key="10">
    <source>
        <dbReference type="Proteomes" id="UP001142055"/>
    </source>
</evidence>
<proteinExistence type="predicted"/>
<feature type="region of interest" description="Disordered" evidence="7">
    <location>
        <begin position="243"/>
        <end position="268"/>
    </location>
</feature>
<name>A0A9Q0ME76_BLOTA</name>
<feature type="compositionally biased region" description="Polar residues" evidence="7">
    <location>
        <begin position="66"/>
        <end position="80"/>
    </location>
</feature>
<dbReference type="SUPFAM" id="SSF57850">
    <property type="entry name" value="RING/U-box"/>
    <property type="match status" value="1"/>
</dbReference>
<feature type="compositionally biased region" description="Basic residues" evidence="7">
    <location>
        <begin position="376"/>
        <end position="390"/>
    </location>
</feature>
<gene>
    <name evidence="9" type="ORF">RDWZM_002562</name>
</gene>
<dbReference type="InterPro" id="IPR032443">
    <property type="entry name" value="RAWUL"/>
</dbReference>
<dbReference type="InterPro" id="IPR001841">
    <property type="entry name" value="Znf_RING"/>
</dbReference>
<dbReference type="PROSITE" id="PS00518">
    <property type="entry name" value="ZF_RING_1"/>
    <property type="match status" value="1"/>
</dbReference>
<evidence type="ECO:0000259" key="8">
    <source>
        <dbReference type="PROSITE" id="PS50089"/>
    </source>
</evidence>
<dbReference type="GO" id="GO:1990841">
    <property type="term" value="F:promoter-specific chromatin binding"/>
    <property type="evidence" value="ECO:0007669"/>
    <property type="project" value="TreeGrafter"/>
</dbReference>
<comment type="subcellular location">
    <subcellularLocation>
        <location evidence="1">Nucleus</location>
    </subcellularLocation>
</comment>
<evidence type="ECO:0000256" key="7">
    <source>
        <dbReference type="SAM" id="MobiDB-lite"/>
    </source>
</evidence>
<dbReference type="InterPro" id="IPR013083">
    <property type="entry name" value="Znf_RING/FYVE/PHD"/>
</dbReference>
<dbReference type="Pfam" id="PF16207">
    <property type="entry name" value="RAWUL"/>
    <property type="match status" value="1"/>
</dbReference>
<evidence type="ECO:0000256" key="1">
    <source>
        <dbReference type="ARBA" id="ARBA00004123"/>
    </source>
</evidence>
<dbReference type="PROSITE" id="PS50089">
    <property type="entry name" value="ZF_RING_2"/>
    <property type="match status" value="1"/>
</dbReference>
<dbReference type="InterPro" id="IPR018957">
    <property type="entry name" value="Znf_C3HC4_RING-type"/>
</dbReference>
<protein>
    <recommendedName>
        <fullName evidence="8">RING-type domain-containing protein</fullName>
    </recommendedName>
</protein>